<evidence type="ECO:0000259" key="6">
    <source>
        <dbReference type="Pfam" id="PF00692"/>
    </source>
</evidence>
<dbReference type="InterPro" id="IPR029054">
    <property type="entry name" value="dUTPase-like"/>
</dbReference>
<dbReference type="Proteomes" id="UP000533476">
    <property type="component" value="Unassembled WGS sequence"/>
</dbReference>
<gene>
    <name evidence="7" type="ORF">HIJ39_09750</name>
</gene>
<dbReference type="PANTHER" id="PTHR11241">
    <property type="entry name" value="DEOXYURIDINE 5'-TRIPHOSPHATE NUCLEOTIDOHYDROLASE"/>
    <property type="match status" value="1"/>
</dbReference>
<evidence type="ECO:0000313" key="7">
    <source>
        <dbReference type="EMBL" id="NMP22634.1"/>
    </source>
</evidence>
<reference evidence="7 8" key="1">
    <citation type="submission" date="2020-04" db="EMBL/GenBank/DDBJ databases">
        <authorList>
            <person name="Zhang R."/>
            <person name="Schippers A."/>
        </authorList>
    </citation>
    <scope>NUCLEOTIDE SEQUENCE [LARGE SCALE GENOMIC DNA]</scope>
    <source>
        <strain evidence="7 8">DSM 109850</strain>
    </source>
</reference>
<comment type="similarity">
    <text evidence="1">Belongs to the dUTPase family.</text>
</comment>
<evidence type="ECO:0000256" key="4">
    <source>
        <dbReference type="ARBA" id="ARBA00023080"/>
    </source>
</evidence>
<dbReference type="EMBL" id="JABBVZ010000027">
    <property type="protein sequence ID" value="NMP22634.1"/>
    <property type="molecule type" value="Genomic_DNA"/>
</dbReference>
<proteinExistence type="inferred from homology"/>
<organism evidence="7 8">
    <name type="scientific">Sulfobacillus harzensis</name>
    <dbReference type="NCBI Taxonomy" id="2729629"/>
    <lineage>
        <taxon>Bacteria</taxon>
        <taxon>Bacillati</taxon>
        <taxon>Bacillota</taxon>
        <taxon>Clostridia</taxon>
        <taxon>Eubacteriales</taxon>
        <taxon>Clostridiales Family XVII. Incertae Sedis</taxon>
        <taxon>Sulfobacillus</taxon>
    </lineage>
</organism>
<evidence type="ECO:0000313" key="8">
    <source>
        <dbReference type="Proteomes" id="UP000533476"/>
    </source>
</evidence>
<dbReference type="EC" id="3.6.1.23" evidence="2"/>
<name>A0A7Y0L3H0_9FIRM</name>
<dbReference type="GO" id="GO:0006226">
    <property type="term" value="P:dUMP biosynthetic process"/>
    <property type="evidence" value="ECO:0007669"/>
    <property type="project" value="InterPro"/>
</dbReference>
<keyword evidence="4" id="KW-0546">Nucleotide metabolism</keyword>
<dbReference type="AlphaFoldDB" id="A0A7Y0L3H0"/>
<dbReference type="InterPro" id="IPR033704">
    <property type="entry name" value="dUTPase_trimeric"/>
</dbReference>
<dbReference type="CDD" id="cd07557">
    <property type="entry name" value="trimeric_dUTPase"/>
    <property type="match status" value="1"/>
</dbReference>
<dbReference type="GO" id="GO:0004170">
    <property type="term" value="F:dUTP diphosphatase activity"/>
    <property type="evidence" value="ECO:0007669"/>
    <property type="project" value="UniProtKB-EC"/>
</dbReference>
<dbReference type="GO" id="GO:0000287">
    <property type="term" value="F:magnesium ion binding"/>
    <property type="evidence" value="ECO:0007669"/>
    <property type="project" value="InterPro"/>
</dbReference>
<dbReference type="Gene3D" id="2.70.40.10">
    <property type="match status" value="1"/>
</dbReference>
<dbReference type="PANTHER" id="PTHR11241:SF0">
    <property type="entry name" value="DEOXYURIDINE 5'-TRIPHOSPHATE NUCLEOTIDOHYDROLASE"/>
    <property type="match status" value="1"/>
</dbReference>
<keyword evidence="8" id="KW-1185">Reference proteome</keyword>
<dbReference type="InterPro" id="IPR036157">
    <property type="entry name" value="dUTPase-like_sf"/>
</dbReference>
<evidence type="ECO:0000256" key="3">
    <source>
        <dbReference type="ARBA" id="ARBA00022801"/>
    </source>
</evidence>
<accession>A0A7Y0L3H0</accession>
<dbReference type="Pfam" id="PF00692">
    <property type="entry name" value="dUTPase"/>
    <property type="match status" value="1"/>
</dbReference>
<keyword evidence="3 7" id="KW-0378">Hydrolase</keyword>
<evidence type="ECO:0000256" key="5">
    <source>
        <dbReference type="ARBA" id="ARBA00047686"/>
    </source>
</evidence>
<dbReference type="SUPFAM" id="SSF51283">
    <property type="entry name" value="dUTPase-like"/>
    <property type="match status" value="1"/>
</dbReference>
<dbReference type="InterPro" id="IPR008181">
    <property type="entry name" value="dUTPase"/>
</dbReference>
<evidence type="ECO:0000256" key="2">
    <source>
        <dbReference type="ARBA" id="ARBA00012379"/>
    </source>
</evidence>
<comment type="caution">
    <text evidence="7">The sequence shown here is derived from an EMBL/GenBank/DDBJ whole genome shotgun (WGS) entry which is preliminary data.</text>
</comment>
<feature type="domain" description="dUTPase-like" evidence="6">
    <location>
        <begin position="13"/>
        <end position="144"/>
    </location>
</feature>
<dbReference type="GO" id="GO:0046081">
    <property type="term" value="P:dUTP catabolic process"/>
    <property type="evidence" value="ECO:0007669"/>
    <property type="project" value="InterPro"/>
</dbReference>
<evidence type="ECO:0000256" key="1">
    <source>
        <dbReference type="ARBA" id="ARBA00006581"/>
    </source>
</evidence>
<comment type="catalytic activity">
    <reaction evidence="5">
        <text>dUTP + H2O = dUMP + diphosphate + H(+)</text>
        <dbReference type="Rhea" id="RHEA:10248"/>
        <dbReference type="ChEBI" id="CHEBI:15377"/>
        <dbReference type="ChEBI" id="CHEBI:15378"/>
        <dbReference type="ChEBI" id="CHEBI:33019"/>
        <dbReference type="ChEBI" id="CHEBI:61555"/>
        <dbReference type="ChEBI" id="CHEBI:246422"/>
        <dbReference type="EC" id="3.6.1.23"/>
    </reaction>
</comment>
<protein>
    <recommendedName>
        <fullName evidence="2">dUTP diphosphatase</fullName>
        <ecNumber evidence="2">3.6.1.23</ecNumber>
    </recommendedName>
</protein>
<sequence>MRFARVTSAPDALIPTRATKGSAGYDFAAYIPKPVTIEPGEMRILRTGIKVYMPDDWVLFLVSRSNVGIKRRLLIPNSLGVIDSDHADNPENEGEIFLAFYNFGDEPQVIKPGQLVAQGIFLPFGRVADDRVTAERVGGGIGSTTPY</sequence>